<accession>A0A344PKC6</accession>
<organism evidence="2 3">
    <name type="scientific">Paracoccus suum</name>
    <dbReference type="NCBI Taxonomy" id="2259340"/>
    <lineage>
        <taxon>Bacteria</taxon>
        <taxon>Pseudomonadati</taxon>
        <taxon>Pseudomonadota</taxon>
        <taxon>Alphaproteobacteria</taxon>
        <taxon>Rhodobacterales</taxon>
        <taxon>Paracoccaceae</taxon>
        <taxon>Paracoccus</taxon>
    </lineage>
</organism>
<sequence>MEDDDQFSGGDKDFDGPCAGLADLVRLSDFDPRHPGRILGELRGYWDGLRRGRAIPTRADIDPRGLRGALGHAFILERIAPGAARFRLAGRHLIDLMGMEVRGMPLCSFFNPASRGRLSDVLETVFAGPQIVELTLLSEGAYARPVLPARMLLLPLRSDLGDITRALGVIVAESAIGRPPRRFDLTAEVLTPVIEGARTLAPAPGALGFGEPAPPPWRTPDPGRSPGLGRRPGRVPAGSTAGEPPTAARPALTAGETPGWPTLPASDPLAAPKPEPLPKNATLAERRARFRVIPGGS</sequence>
<keyword evidence="3" id="KW-1185">Reference proteome</keyword>
<protein>
    <submittedName>
        <fullName evidence="2">PAS domain-containing protein</fullName>
    </submittedName>
</protein>
<dbReference type="Proteomes" id="UP000252023">
    <property type="component" value="Chromosome"/>
</dbReference>
<dbReference type="EMBL" id="CP030918">
    <property type="protein sequence ID" value="AXC49831.1"/>
    <property type="molecule type" value="Genomic_DNA"/>
</dbReference>
<dbReference type="OrthoDB" id="8478628at2"/>
<reference evidence="3" key="1">
    <citation type="submission" date="2018-07" db="EMBL/GenBank/DDBJ databases">
        <title>Genome sequencing of Paracoccus sp. SC2-6.</title>
        <authorList>
            <person name="Heo J."/>
            <person name="Kim S.-J."/>
            <person name="Kwon S.-W."/>
        </authorList>
    </citation>
    <scope>NUCLEOTIDE SEQUENCE [LARGE SCALE GENOMIC DNA]</scope>
    <source>
        <strain evidence="3">SC2-6</strain>
    </source>
</reference>
<feature type="compositionally biased region" description="Low complexity" evidence="1">
    <location>
        <begin position="220"/>
        <end position="238"/>
    </location>
</feature>
<gene>
    <name evidence="2" type="ORF">DRW48_09135</name>
</gene>
<name>A0A344PKC6_9RHOB</name>
<dbReference type="Pfam" id="PF07310">
    <property type="entry name" value="PAS_5"/>
    <property type="match status" value="1"/>
</dbReference>
<dbReference type="KEGG" id="pars:DRW48_09135"/>
<feature type="region of interest" description="Disordered" evidence="1">
    <location>
        <begin position="202"/>
        <end position="297"/>
    </location>
</feature>
<evidence type="ECO:0000313" key="2">
    <source>
        <dbReference type="EMBL" id="AXC49831.1"/>
    </source>
</evidence>
<dbReference type="InterPro" id="IPR009922">
    <property type="entry name" value="DUF1457"/>
</dbReference>
<proteinExistence type="predicted"/>
<dbReference type="AlphaFoldDB" id="A0A344PKC6"/>
<evidence type="ECO:0000313" key="3">
    <source>
        <dbReference type="Proteomes" id="UP000252023"/>
    </source>
</evidence>
<evidence type="ECO:0000256" key="1">
    <source>
        <dbReference type="SAM" id="MobiDB-lite"/>
    </source>
</evidence>